<dbReference type="InterPro" id="IPR000182">
    <property type="entry name" value="GNAT_dom"/>
</dbReference>
<evidence type="ECO:0000259" key="1">
    <source>
        <dbReference type="PROSITE" id="PS51186"/>
    </source>
</evidence>
<evidence type="ECO:0000313" key="2">
    <source>
        <dbReference type="EMBL" id="PTE15115.1"/>
    </source>
</evidence>
<proteinExistence type="predicted"/>
<dbReference type="PROSITE" id="PS51186">
    <property type="entry name" value="GNAT"/>
    <property type="match status" value="1"/>
</dbReference>
<name>A0A2T4JB27_FUSBL</name>
<comment type="caution">
    <text evidence="2">The sequence shown here is derived from an EMBL/GenBank/DDBJ whole genome shotgun (WGS) entry which is preliminary data.</text>
</comment>
<evidence type="ECO:0000313" key="3">
    <source>
        <dbReference type="Proteomes" id="UP000241362"/>
    </source>
</evidence>
<dbReference type="GO" id="GO:0005737">
    <property type="term" value="C:cytoplasm"/>
    <property type="evidence" value="ECO:0007669"/>
    <property type="project" value="TreeGrafter"/>
</dbReference>
<dbReference type="PANTHER" id="PTHR43441:SF11">
    <property type="entry name" value="RIBOSOMAL-PROTEIN-SERINE ACETYLTRANSFERASE"/>
    <property type="match status" value="1"/>
</dbReference>
<dbReference type="SUPFAM" id="SSF55729">
    <property type="entry name" value="Acyl-CoA N-acyltransferases (Nat)"/>
    <property type="match status" value="1"/>
</dbReference>
<keyword evidence="3" id="KW-1185">Reference proteome</keyword>
<dbReference type="AlphaFoldDB" id="A0A2T4JB27"/>
<sequence>MLAAGRWLGGLPRLFDAGPGMEGPDMTLRSATPADIGFIRSLTTRPDYAPFIGDSDEATLQGWIDSPEARVLIWDEGKGPAGFAIFREIGDPSGRVELFRIALAQAGGGRGDAFFAALVDYGFATLGAARLWLDASGENPRAMKIYERAGFRREGVQRAQWWRPCLGRAVDLHLFGMMRDEWQA</sequence>
<organism evidence="2 3">
    <name type="scientific">Fuscovulum blasticum DSM 2131</name>
    <dbReference type="NCBI Taxonomy" id="1188250"/>
    <lineage>
        <taxon>Bacteria</taxon>
        <taxon>Pseudomonadati</taxon>
        <taxon>Pseudomonadota</taxon>
        <taxon>Alphaproteobacteria</taxon>
        <taxon>Rhodobacterales</taxon>
        <taxon>Paracoccaceae</taxon>
        <taxon>Pseudogemmobacter</taxon>
    </lineage>
</organism>
<reference evidence="2 3" key="1">
    <citation type="submission" date="2018-03" db="EMBL/GenBank/DDBJ databases">
        <title>Rhodobacter blasticus.</title>
        <authorList>
            <person name="Meyer T.E."/>
            <person name="Miller S."/>
            <person name="Lodha T."/>
            <person name="Gandham S."/>
            <person name="Chintalapati S."/>
            <person name="Chintalapati V.R."/>
        </authorList>
    </citation>
    <scope>NUCLEOTIDE SEQUENCE [LARGE SCALE GENOMIC DNA]</scope>
    <source>
        <strain evidence="2 3">DSM 2131</strain>
    </source>
</reference>
<dbReference type="Gene3D" id="3.40.630.30">
    <property type="match status" value="1"/>
</dbReference>
<dbReference type="PANTHER" id="PTHR43441">
    <property type="entry name" value="RIBOSOMAL-PROTEIN-SERINE ACETYLTRANSFERASE"/>
    <property type="match status" value="1"/>
</dbReference>
<feature type="domain" description="N-acetyltransferase" evidence="1">
    <location>
        <begin position="26"/>
        <end position="177"/>
    </location>
</feature>
<dbReference type="Proteomes" id="UP000241362">
    <property type="component" value="Unassembled WGS sequence"/>
</dbReference>
<dbReference type="Pfam" id="PF13302">
    <property type="entry name" value="Acetyltransf_3"/>
    <property type="match status" value="1"/>
</dbReference>
<dbReference type="InterPro" id="IPR016181">
    <property type="entry name" value="Acyl_CoA_acyltransferase"/>
</dbReference>
<dbReference type="EMBL" id="PZKE01000005">
    <property type="protein sequence ID" value="PTE15115.1"/>
    <property type="molecule type" value="Genomic_DNA"/>
</dbReference>
<dbReference type="InterPro" id="IPR051908">
    <property type="entry name" value="Ribosomal_N-acetyltransferase"/>
</dbReference>
<dbReference type="GO" id="GO:1990189">
    <property type="term" value="F:protein N-terminal-serine acetyltransferase activity"/>
    <property type="evidence" value="ECO:0007669"/>
    <property type="project" value="TreeGrafter"/>
</dbReference>
<dbReference type="GO" id="GO:0008999">
    <property type="term" value="F:protein-N-terminal-alanine acetyltransferase activity"/>
    <property type="evidence" value="ECO:0007669"/>
    <property type="project" value="TreeGrafter"/>
</dbReference>
<accession>A0A2T4JB27</accession>
<gene>
    <name evidence="2" type="ORF">C5F44_07540</name>
</gene>
<protein>
    <recommendedName>
        <fullName evidence="1">N-acetyltransferase domain-containing protein</fullName>
    </recommendedName>
</protein>